<sequence length="170" mass="19030">MVAVRLPRREYFDSITSLDVIDVSYLRMRLQRGCVILKKEDPRKLQVAFERIFGSWNGQRGLSKDAIPALHLADMMDKDNSSSETHATTEYSVLHRSTINVMEESDFAVPSTSFTPRDDMNRPTDKCTLSIVSGPGFPDAQEEISPGILSPKSPVMPETPTRKKGNLEVS</sequence>
<reference evidence="2 3" key="1">
    <citation type="journal article" date="2024" name="BMC Genomics">
        <title>De novo assembly and annotation of Popillia japonica's genome with initial clues to its potential as an invasive pest.</title>
        <authorList>
            <person name="Cucini C."/>
            <person name="Boschi S."/>
            <person name="Funari R."/>
            <person name="Cardaioli E."/>
            <person name="Iannotti N."/>
            <person name="Marturano G."/>
            <person name="Paoli F."/>
            <person name="Bruttini M."/>
            <person name="Carapelli A."/>
            <person name="Frati F."/>
            <person name="Nardi F."/>
        </authorList>
    </citation>
    <scope>NUCLEOTIDE SEQUENCE [LARGE SCALE GENOMIC DNA]</scope>
    <source>
        <strain evidence="2">DMR45628</strain>
    </source>
</reference>
<dbReference type="Proteomes" id="UP001458880">
    <property type="component" value="Unassembled WGS sequence"/>
</dbReference>
<feature type="region of interest" description="Disordered" evidence="1">
    <location>
        <begin position="131"/>
        <end position="170"/>
    </location>
</feature>
<keyword evidence="3" id="KW-1185">Reference proteome</keyword>
<organism evidence="2 3">
    <name type="scientific">Popillia japonica</name>
    <name type="common">Japanese beetle</name>
    <dbReference type="NCBI Taxonomy" id="7064"/>
    <lineage>
        <taxon>Eukaryota</taxon>
        <taxon>Metazoa</taxon>
        <taxon>Ecdysozoa</taxon>
        <taxon>Arthropoda</taxon>
        <taxon>Hexapoda</taxon>
        <taxon>Insecta</taxon>
        <taxon>Pterygota</taxon>
        <taxon>Neoptera</taxon>
        <taxon>Endopterygota</taxon>
        <taxon>Coleoptera</taxon>
        <taxon>Polyphaga</taxon>
        <taxon>Scarabaeiformia</taxon>
        <taxon>Scarabaeidae</taxon>
        <taxon>Rutelinae</taxon>
        <taxon>Popillia</taxon>
    </lineage>
</organism>
<evidence type="ECO:0000313" key="2">
    <source>
        <dbReference type="EMBL" id="KAK9702544.1"/>
    </source>
</evidence>
<dbReference type="EMBL" id="JASPKY010000390">
    <property type="protein sequence ID" value="KAK9702544.1"/>
    <property type="molecule type" value="Genomic_DNA"/>
</dbReference>
<dbReference type="AlphaFoldDB" id="A0AAW1JGF0"/>
<gene>
    <name evidence="2" type="ORF">QE152_g29896</name>
</gene>
<protein>
    <submittedName>
        <fullName evidence="2">Uncharacterized protein</fullName>
    </submittedName>
</protein>
<comment type="caution">
    <text evidence="2">The sequence shown here is derived from an EMBL/GenBank/DDBJ whole genome shotgun (WGS) entry which is preliminary data.</text>
</comment>
<name>A0AAW1JGF0_POPJA</name>
<proteinExistence type="predicted"/>
<evidence type="ECO:0000256" key="1">
    <source>
        <dbReference type="SAM" id="MobiDB-lite"/>
    </source>
</evidence>
<accession>A0AAW1JGF0</accession>
<evidence type="ECO:0000313" key="3">
    <source>
        <dbReference type="Proteomes" id="UP001458880"/>
    </source>
</evidence>